<dbReference type="AlphaFoldDB" id="S7TTB6"/>
<protein>
    <submittedName>
        <fullName evidence="3">Uncharacterized protein</fullName>
    </submittedName>
</protein>
<name>S7TTB6_DESML</name>
<keyword evidence="2" id="KW-1133">Transmembrane helix</keyword>
<keyword evidence="2" id="KW-0812">Transmembrane</keyword>
<feature type="region of interest" description="Disordered" evidence="1">
    <location>
        <begin position="1"/>
        <end position="20"/>
    </location>
</feature>
<reference evidence="3 4" key="1">
    <citation type="journal article" date="2013" name="Genome Announc.">
        <title>Draft genome sequences for three mercury-methylating, sulfate-reducing bacteria.</title>
        <authorList>
            <person name="Brown S.D."/>
            <person name="Hurt R.A.Jr."/>
            <person name="Gilmour C.C."/>
            <person name="Elias D.A."/>
        </authorList>
    </citation>
    <scope>NUCLEOTIDE SEQUENCE [LARGE SCALE GENOMIC DNA]</scope>
    <source>
        <strain evidence="3 4">DSM 2059</strain>
    </source>
</reference>
<feature type="region of interest" description="Disordered" evidence="1">
    <location>
        <begin position="229"/>
        <end position="264"/>
    </location>
</feature>
<feature type="compositionally biased region" description="Low complexity" evidence="1">
    <location>
        <begin position="229"/>
        <end position="243"/>
    </location>
</feature>
<evidence type="ECO:0000256" key="1">
    <source>
        <dbReference type="SAM" id="MobiDB-lite"/>
    </source>
</evidence>
<keyword evidence="4" id="KW-1185">Reference proteome</keyword>
<dbReference type="EMBL" id="ATHJ01000086">
    <property type="protein sequence ID" value="EPR39995.1"/>
    <property type="molecule type" value="Genomic_DNA"/>
</dbReference>
<dbReference type="eggNOG" id="COG3064">
    <property type="taxonomic scope" value="Bacteria"/>
</dbReference>
<proteinExistence type="predicted"/>
<keyword evidence="2" id="KW-0472">Membrane</keyword>
<accession>S7TTB6</accession>
<feature type="non-terminal residue" evidence="3">
    <location>
        <position position="1"/>
    </location>
</feature>
<dbReference type="Proteomes" id="UP000014977">
    <property type="component" value="Unassembled WGS sequence"/>
</dbReference>
<feature type="transmembrane region" description="Helical" evidence="2">
    <location>
        <begin position="40"/>
        <end position="60"/>
    </location>
</feature>
<gene>
    <name evidence="3" type="ORF">dsmv_2424</name>
</gene>
<sequence>AEAERKAAEEKAAAEKAEAERKAAEEKARAKKKADPVEKAVRYTVACLAVVFTLIVAASFSNHSRYYLRSDGDALAVWKGRFSPVGTVRIAKLSGMSMPSALKDVYTRTEALTLILDHYISKADALFAEEAPDLEQIHSYLMEAQTFAFNDEYRNAVETRLIRVSFMETLFRADAAIAKGGPADLQKALEILQEAAALDLTEQQALIVEKRLETVKGILDGAQAITGAAPGTAAPEQAPEPGASVPDQHSTETISEDGKSEMTI</sequence>
<organism evidence="3 4">
    <name type="scientific">Desulfococcus multivorans DSM 2059</name>
    <dbReference type="NCBI Taxonomy" id="1121405"/>
    <lineage>
        <taxon>Bacteria</taxon>
        <taxon>Pseudomonadati</taxon>
        <taxon>Thermodesulfobacteriota</taxon>
        <taxon>Desulfobacteria</taxon>
        <taxon>Desulfobacterales</taxon>
        <taxon>Desulfococcaceae</taxon>
        <taxon>Desulfococcus</taxon>
    </lineage>
</organism>
<comment type="caution">
    <text evidence="3">The sequence shown here is derived from an EMBL/GenBank/DDBJ whole genome shotgun (WGS) entry which is preliminary data.</text>
</comment>
<dbReference type="RefSeq" id="WP_020877181.1">
    <property type="nucleotide sequence ID" value="NZ_ATHJ01000086.1"/>
</dbReference>
<evidence type="ECO:0000313" key="3">
    <source>
        <dbReference type="EMBL" id="EPR39995.1"/>
    </source>
</evidence>
<evidence type="ECO:0000313" key="4">
    <source>
        <dbReference type="Proteomes" id="UP000014977"/>
    </source>
</evidence>
<evidence type="ECO:0000256" key="2">
    <source>
        <dbReference type="SAM" id="Phobius"/>
    </source>
</evidence>